<evidence type="ECO:0000313" key="3">
    <source>
        <dbReference type="Proteomes" id="UP000320338"/>
    </source>
</evidence>
<evidence type="ECO:0000256" key="1">
    <source>
        <dbReference type="SAM" id="Phobius"/>
    </source>
</evidence>
<comment type="caution">
    <text evidence="2">The sequence shown here is derived from an EMBL/GenBank/DDBJ whole genome shotgun (WGS) entry which is preliminary data.</text>
</comment>
<sequence length="164" mass="16782">MPAALATALGTAGHLLAGGVVSTGPVVLALVLAGVPAWLLTGRERGWLTIAGAQLVLGQVVHAALSAGHPHDATGLLPHDLMLYAHVLAALMGATALRVGERRVWAAARRLSGRVAAWWRGLTGVGAPVTGPAPVPVRSPDRPCHPGLLLRHSRALRGPPARPA</sequence>
<keyword evidence="3" id="KW-1185">Reference proteome</keyword>
<dbReference type="AlphaFoldDB" id="A0A4Y3WS94"/>
<proteinExistence type="predicted"/>
<dbReference type="RefSeq" id="WP_141280575.1">
    <property type="nucleotide sequence ID" value="NZ_BAAARZ010000039.1"/>
</dbReference>
<keyword evidence="1" id="KW-1133">Transmembrane helix</keyword>
<organism evidence="2 3">
    <name type="scientific">Pseudonocardia hydrocarbonoxydans</name>
    <dbReference type="NCBI Taxonomy" id="76726"/>
    <lineage>
        <taxon>Bacteria</taxon>
        <taxon>Bacillati</taxon>
        <taxon>Actinomycetota</taxon>
        <taxon>Actinomycetes</taxon>
        <taxon>Pseudonocardiales</taxon>
        <taxon>Pseudonocardiaceae</taxon>
        <taxon>Pseudonocardia</taxon>
    </lineage>
</organism>
<gene>
    <name evidence="2" type="ORF">PHY01_40080</name>
</gene>
<reference evidence="2 3" key="1">
    <citation type="submission" date="2019-06" db="EMBL/GenBank/DDBJ databases">
        <title>Whole genome shotgun sequence of Pseudonocardia hydrocarbonoxydans NBRC 14498.</title>
        <authorList>
            <person name="Hosoyama A."/>
            <person name="Uohara A."/>
            <person name="Ohji S."/>
            <person name="Ichikawa N."/>
        </authorList>
    </citation>
    <scope>NUCLEOTIDE SEQUENCE [LARGE SCALE GENOMIC DNA]</scope>
    <source>
        <strain evidence="2 3">NBRC 14498</strain>
    </source>
</reference>
<feature type="transmembrane region" description="Helical" evidence="1">
    <location>
        <begin position="81"/>
        <end position="100"/>
    </location>
</feature>
<feature type="transmembrane region" description="Helical" evidence="1">
    <location>
        <begin position="47"/>
        <end position="69"/>
    </location>
</feature>
<keyword evidence="1" id="KW-0812">Transmembrane</keyword>
<dbReference type="EMBL" id="BJNG01000036">
    <property type="protein sequence ID" value="GEC21725.1"/>
    <property type="molecule type" value="Genomic_DNA"/>
</dbReference>
<dbReference type="Proteomes" id="UP000320338">
    <property type="component" value="Unassembled WGS sequence"/>
</dbReference>
<name>A0A4Y3WS94_9PSEU</name>
<accession>A0A4Y3WS94</accession>
<dbReference type="OrthoDB" id="5191668at2"/>
<keyword evidence="1" id="KW-0472">Membrane</keyword>
<feature type="transmembrane region" description="Helical" evidence="1">
    <location>
        <begin position="15"/>
        <end position="40"/>
    </location>
</feature>
<evidence type="ECO:0000313" key="2">
    <source>
        <dbReference type="EMBL" id="GEC21725.1"/>
    </source>
</evidence>
<protein>
    <submittedName>
        <fullName evidence="2">Uncharacterized protein</fullName>
    </submittedName>
</protein>